<dbReference type="Gene3D" id="2.170.270.10">
    <property type="entry name" value="SET domain"/>
    <property type="match status" value="1"/>
</dbReference>
<keyword evidence="8" id="KW-1185">Reference proteome</keyword>
<dbReference type="InterPro" id="IPR001214">
    <property type="entry name" value="SET_dom"/>
</dbReference>
<evidence type="ECO:0000259" key="5">
    <source>
        <dbReference type="PROSITE" id="PS50280"/>
    </source>
</evidence>
<keyword evidence="1" id="KW-0489">Methyltransferase</keyword>
<dbReference type="SUPFAM" id="SSF82199">
    <property type="entry name" value="SET domain"/>
    <property type="match status" value="1"/>
</dbReference>
<evidence type="ECO:0000256" key="3">
    <source>
        <dbReference type="ARBA" id="ARBA00022691"/>
    </source>
</evidence>
<dbReference type="PROSITE" id="PS50280">
    <property type="entry name" value="SET"/>
    <property type="match status" value="1"/>
</dbReference>
<dbReference type="Proteomes" id="UP000780801">
    <property type="component" value="Unassembled WGS sequence"/>
</dbReference>
<sequence length="184" mass="20849">MTVNQAIVPNSEESMELPREQRSFPCRTIRGEVLTDRSYPSQVVDVSFGKGLFATRDCPVGTILEKFEGPVVEYSELGYDDTYYALNFLYDGRWKWLLGNTPAIYANHGCAPNAKVNSAQEIEVIRPIKAGEEILFIYNTGTGEDKWDPMWTFDCKCGAKKCMGLVDSYRSWEPEYNDNLTSKA</sequence>
<feature type="domain" description="Post-SET" evidence="6">
    <location>
        <begin position="151"/>
        <end position="167"/>
    </location>
</feature>
<proteinExistence type="predicted"/>
<evidence type="ECO:0000256" key="2">
    <source>
        <dbReference type="ARBA" id="ARBA00022679"/>
    </source>
</evidence>
<evidence type="ECO:0000259" key="6">
    <source>
        <dbReference type="PROSITE" id="PS50868"/>
    </source>
</evidence>
<dbReference type="OrthoDB" id="422362at2759"/>
<accession>A0A9P6FQ25</accession>
<gene>
    <name evidence="7" type="ORF">BGW38_004757</name>
</gene>
<evidence type="ECO:0000313" key="8">
    <source>
        <dbReference type="Proteomes" id="UP000780801"/>
    </source>
</evidence>
<feature type="domain" description="SET" evidence="5">
    <location>
        <begin position="31"/>
        <end position="139"/>
    </location>
</feature>
<dbReference type="InterPro" id="IPR003616">
    <property type="entry name" value="Post-SET_dom"/>
</dbReference>
<dbReference type="GO" id="GO:0032259">
    <property type="term" value="P:methylation"/>
    <property type="evidence" value="ECO:0007669"/>
    <property type="project" value="UniProtKB-KW"/>
</dbReference>
<dbReference type="PROSITE" id="PS50868">
    <property type="entry name" value="POST_SET"/>
    <property type="match status" value="1"/>
</dbReference>
<comment type="caution">
    <text evidence="7">The sequence shown here is derived from an EMBL/GenBank/DDBJ whole genome shotgun (WGS) entry which is preliminary data.</text>
</comment>
<dbReference type="Pfam" id="PF00856">
    <property type="entry name" value="SET"/>
    <property type="match status" value="1"/>
</dbReference>
<reference evidence="7" key="1">
    <citation type="journal article" date="2020" name="Fungal Divers.">
        <title>Resolving the Mortierellaceae phylogeny through synthesis of multi-gene phylogenetics and phylogenomics.</title>
        <authorList>
            <person name="Vandepol N."/>
            <person name="Liber J."/>
            <person name="Desiro A."/>
            <person name="Na H."/>
            <person name="Kennedy M."/>
            <person name="Barry K."/>
            <person name="Grigoriev I.V."/>
            <person name="Miller A.N."/>
            <person name="O'Donnell K."/>
            <person name="Stajich J.E."/>
            <person name="Bonito G."/>
        </authorList>
    </citation>
    <scope>NUCLEOTIDE SEQUENCE</scope>
    <source>
        <strain evidence="7">KOD1015</strain>
    </source>
</reference>
<dbReference type="SMART" id="SM00317">
    <property type="entry name" value="SET"/>
    <property type="match status" value="1"/>
</dbReference>
<evidence type="ECO:0000313" key="7">
    <source>
        <dbReference type="EMBL" id="KAF9579121.1"/>
    </source>
</evidence>
<dbReference type="AlphaFoldDB" id="A0A9P6FQ25"/>
<dbReference type="GO" id="GO:0008168">
    <property type="term" value="F:methyltransferase activity"/>
    <property type="evidence" value="ECO:0007669"/>
    <property type="project" value="UniProtKB-KW"/>
</dbReference>
<dbReference type="InterPro" id="IPR046341">
    <property type="entry name" value="SET_dom_sf"/>
</dbReference>
<evidence type="ECO:0008006" key="9">
    <source>
        <dbReference type="Google" id="ProtNLM"/>
    </source>
</evidence>
<dbReference type="EMBL" id="JAABOA010003029">
    <property type="protein sequence ID" value="KAF9579121.1"/>
    <property type="molecule type" value="Genomic_DNA"/>
</dbReference>
<name>A0A9P6FQ25_9FUNG</name>
<protein>
    <recommendedName>
        <fullName evidence="9">SET domain-containing protein</fullName>
    </recommendedName>
</protein>
<feature type="region of interest" description="Disordered" evidence="4">
    <location>
        <begin position="1"/>
        <end position="21"/>
    </location>
</feature>
<evidence type="ECO:0000256" key="1">
    <source>
        <dbReference type="ARBA" id="ARBA00022603"/>
    </source>
</evidence>
<keyword evidence="3" id="KW-0949">S-adenosyl-L-methionine</keyword>
<feature type="compositionally biased region" description="Polar residues" evidence="4">
    <location>
        <begin position="1"/>
        <end position="12"/>
    </location>
</feature>
<keyword evidence="2" id="KW-0808">Transferase</keyword>
<evidence type="ECO:0000256" key="4">
    <source>
        <dbReference type="SAM" id="MobiDB-lite"/>
    </source>
</evidence>
<organism evidence="7 8">
    <name type="scientific">Lunasporangiospora selenospora</name>
    <dbReference type="NCBI Taxonomy" id="979761"/>
    <lineage>
        <taxon>Eukaryota</taxon>
        <taxon>Fungi</taxon>
        <taxon>Fungi incertae sedis</taxon>
        <taxon>Mucoromycota</taxon>
        <taxon>Mortierellomycotina</taxon>
        <taxon>Mortierellomycetes</taxon>
        <taxon>Mortierellales</taxon>
        <taxon>Mortierellaceae</taxon>
        <taxon>Lunasporangiospora</taxon>
    </lineage>
</organism>